<dbReference type="SUPFAM" id="SSF50729">
    <property type="entry name" value="PH domain-like"/>
    <property type="match status" value="1"/>
</dbReference>
<feature type="region of interest" description="Disordered" evidence="1">
    <location>
        <begin position="223"/>
        <end position="358"/>
    </location>
</feature>
<dbReference type="InterPro" id="IPR041681">
    <property type="entry name" value="PH_9"/>
</dbReference>
<dbReference type="InterPro" id="IPR001849">
    <property type="entry name" value="PH_domain"/>
</dbReference>
<reference evidence="4" key="1">
    <citation type="submission" date="2020-11" db="EMBL/GenBank/DDBJ databases">
        <authorList>
            <consortium name="DOE Joint Genome Institute"/>
            <person name="Ahrendt S."/>
            <person name="Riley R."/>
            <person name="Andreopoulos W."/>
            <person name="Labutti K."/>
            <person name="Pangilinan J."/>
            <person name="Ruiz-Duenas F.J."/>
            <person name="Barrasa J.M."/>
            <person name="Sanchez-Garcia M."/>
            <person name="Camarero S."/>
            <person name="Miyauchi S."/>
            <person name="Serrano A."/>
            <person name="Linde D."/>
            <person name="Babiker R."/>
            <person name="Drula E."/>
            <person name="Ayuso-Fernandez I."/>
            <person name="Pacheco R."/>
            <person name="Padilla G."/>
            <person name="Ferreira P."/>
            <person name="Barriuso J."/>
            <person name="Kellner H."/>
            <person name="Castanera R."/>
            <person name="Alfaro M."/>
            <person name="Ramirez L."/>
            <person name="Pisabarro A.G."/>
            <person name="Kuo A."/>
            <person name="Tritt A."/>
            <person name="Lipzen A."/>
            <person name="He G."/>
            <person name="Yan M."/>
            <person name="Ng V."/>
            <person name="Cullen D."/>
            <person name="Martin F."/>
            <person name="Rosso M.-N."/>
            <person name="Henrissat B."/>
            <person name="Hibbett D."/>
            <person name="Martinez A.T."/>
            <person name="Grigoriev I.V."/>
        </authorList>
    </citation>
    <scope>NUCLEOTIDE SEQUENCE</scope>
    <source>
        <strain evidence="4">MF-IS2</strain>
    </source>
</reference>
<dbReference type="InterPro" id="IPR000904">
    <property type="entry name" value="Sec7_dom"/>
</dbReference>
<feature type="compositionally biased region" description="Basic and acidic residues" evidence="1">
    <location>
        <begin position="1213"/>
        <end position="1236"/>
    </location>
</feature>
<feature type="compositionally biased region" description="Polar residues" evidence="1">
    <location>
        <begin position="1005"/>
        <end position="1017"/>
    </location>
</feature>
<dbReference type="InterPro" id="IPR011993">
    <property type="entry name" value="PH-like_dom_sf"/>
</dbReference>
<dbReference type="InterPro" id="IPR035999">
    <property type="entry name" value="Sec7_dom_sf"/>
</dbReference>
<evidence type="ECO:0000313" key="5">
    <source>
        <dbReference type="Proteomes" id="UP000807342"/>
    </source>
</evidence>
<sequence length="1290" mass="142859">MGRLSLGNKSSPTGDIDQATPPPPYHDARQPPVIVTETTTTRTEVVTRTTETTTHFLSFPGWRKRSNVTYPSPQPSRHSGNVDEHGGHAMNSTISFREKALPPTPPEPPAPELLSPDMLDHALSNHDNIPHSARAFAHASLGSGPVHDMPQMSTSSSSVNEVNTVAFVSSTPSQKCMESTPGPRRSKSSQRVDRFPASTSPASEVPYETTQRHRVVSLGPASFLGLNGTEAKGKDKTMGPPKSLSRKSSFWNRKKPQNTDAQVRPATAHGDVSQRHPVVQVNLSDPPLDLCLSPLPSSRRQKLQARDPLSRSFSERPQSYYPTVSPEISTSPTTNHPKPTSRPSTADGPVSTAIGRLALSPTRTTAVSFSEASIGERLPLPRVRSQTNPPLLHRLSLNVFSSSTFLSASPMPSPSSPLLGAASDPLGFRDRSGPVVNLRPLGNEEPPDVYVRRLVDAISKIEVTSILASSAEPFYAKALKIFIGRFELSGDPLDIALRKLLLEIGLPKETQQIDRVMEAFAKRYIQCNPNLYVSEDHPYILAFSLIMLHTDAFNKSNKRKMTKPDYIKNTKLPGVAPEILEYLFDNIVFAPFIFIEDPLDFNGQRGLSTESNRRSAVFRDVPPVNSNHSSTGSTLAIKTNKIDPYYMIINNLLNPLRIDVESYIPLLDPFSYQGTAGKWDEEELLLAFANAHVIEVGAGTTRPTAFFGIAAGGSSSPVVPTNSGPSDIYHEDLSTLRVTRVGLMNRKDDLLEGGKKPLNRKWKTWCVVLTGSQLLFSRDPTWMNALLNRVETNNGQNIMPQSAVLRVDELLSVKNTIAVHDRSYTKHRFAFRLVLSDGRHLLLRASTEDDMNQWISRINYASAFKSAGVRMRLLGMSGKSMHLTGVAAATSHLHDLQNQIHSPPNDSARWDDNAPQELLEMLSGDESVSKRPHFQRKVTLRTNREGVELEAPGPLEAEKTVEFKDTFDQVKADLAAERWPRMVNHELALSLTIPLPTTHKGDLSPGSSSDALWQAPSNDHPRLPSRSQILEVKIAEIDDRLTTTESHLDTHMRFIRNVATLTPFQKPTRDRLVVAIQTRARLVMQLRLDIARMRCHRNVLRDDMVAENRIWKEVKDIALQAAKETLQSRQSPEIPQMTLSARETQRGTPSRPLNIQQRQSPESSICDSFHTAIDFGPDWPSSDDLGSSFLRASGTFDSPRPSTSGSFSSYRLPEAEHVSRVPGDVTEKGEEGELQQKYHTAQENPVEEAEAWNKTRCAHRVSLVKVPSKLELLPVGKRLTLSLSTTTEPD</sequence>
<feature type="compositionally biased region" description="Polar residues" evidence="1">
    <location>
        <begin position="67"/>
        <end position="79"/>
    </location>
</feature>
<dbReference type="PANTHER" id="PTHR10663:SF405">
    <property type="entry name" value="ARF GUANINE NUCLEOTIDE EXCHANGE FACTOR SYT1"/>
    <property type="match status" value="1"/>
</dbReference>
<feature type="compositionally biased region" description="Low complexity" evidence="1">
    <location>
        <begin position="35"/>
        <end position="54"/>
    </location>
</feature>
<evidence type="ECO:0000259" key="3">
    <source>
        <dbReference type="PROSITE" id="PS50190"/>
    </source>
</evidence>
<accession>A0A9P5XJM1</accession>
<feature type="region of interest" description="Disordered" evidence="1">
    <location>
        <begin position="1195"/>
        <end position="1244"/>
    </location>
</feature>
<feature type="compositionally biased region" description="Polar residues" evidence="1">
    <location>
        <begin position="311"/>
        <end position="344"/>
    </location>
</feature>
<evidence type="ECO:0000256" key="1">
    <source>
        <dbReference type="SAM" id="MobiDB-lite"/>
    </source>
</evidence>
<dbReference type="Pfam" id="PF15410">
    <property type="entry name" value="PH_9"/>
    <property type="match status" value="1"/>
</dbReference>
<dbReference type="InterPro" id="IPR023394">
    <property type="entry name" value="Sec7_C_sf"/>
</dbReference>
<dbReference type="EMBL" id="MU151069">
    <property type="protein sequence ID" value="KAF9452613.1"/>
    <property type="molecule type" value="Genomic_DNA"/>
</dbReference>
<dbReference type="SMART" id="SM00222">
    <property type="entry name" value="Sec7"/>
    <property type="match status" value="1"/>
</dbReference>
<keyword evidence="5" id="KW-1185">Reference proteome</keyword>
<organism evidence="4 5">
    <name type="scientific">Macrolepiota fuliginosa MF-IS2</name>
    <dbReference type="NCBI Taxonomy" id="1400762"/>
    <lineage>
        <taxon>Eukaryota</taxon>
        <taxon>Fungi</taxon>
        <taxon>Dikarya</taxon>
        <taxon>Basidiomycota</taxon>
        <taxon>Agaricomycotina</taxon>
        <taxon>Agaricomycetes</taxon>
        <taxon>Agaricomycetidae</taxon>
        <taxon>Agaricales</taxon>
        <taxon>Agaricineae</taxon>
        <taxon>Agaricaceae</taxon>
        <taxon>Macrolepiota</taxon>
    </lineage>
</organism>
<feature type="compositionally biased region" description="Low complexity" evidence="1">
    <location>
        <begin position="283"/>
        <end position="298"/>
    </location>
</feature>
<dbReference type="Gene3D" id="1.10.1000.11">
    <property type="entry name" value="Arf Nucleotide-binding Site Opener,domain 2"/>
    <property type="match status" value="1"/>
</dbReference>
<dbReference type="PANTHER" id="PTHR10663">
    <property type="entry name" value="GUANYL-NUCLEOTIDE EXCHANGE FACTOR"/>
    <property type="match status" value="1"/>
</dbReference>
<protein>
    <recommendedName>
        <fullName evidence="6">SEC7 domain-containing protein</fullName>
    </recommendedName>
</protein>
<dbReference type="Proteomes" id="UP000807342">
    <property type="component" value="Unassembled WGS sequence"/>
</dbReference>
<dbReference type="SMART" id="SM00233">
    <property type="entry name" value="PH"/>
    <property type="match status" value="1"/>
</dbReference>
<evidence type="ECO:0000313" key="4">
    <source>
        <dbReference type="EMBL" id="KAF9452613.1"/>
    </source>
</evidence>
<dbReference type="GO" id="GO:0005085">
    <property type="term" value="F:guanyl-nucleotide exchange factor activity"/>
    <property type="evidence" value="ECO:0007669"/>
    <property type="project" value="InterPro"/>
</dbReference>
<dbReference type="GO" id="GO:0032012">
    <property type="term" value="P:regulation of ARF protein signal transduction"/>
    <property type="evidence" value="ECO:0007669"/>
    <property type="project" value="InterPro"/>
</dbReference>
<feature type="compositionally biased region" description="Low complexity" evidence="1">
    <location>
        <begin position="1198"/>
        <end position="1209"/>
    </location>
</feature>
<gene>
    <name evidence="4" type="ORF">P691DRAFT_803728</name>
</gene>
<dbReference type="OrthoDB" id="430364at2759"/>
<feature type="region of interest" description="Disordered" evidence="1">
    <location>
        <begin position="170"/>
        <end position="210"/>
    </location>
</feature>
<dbReference type="SUPFAM" id="SSF48425">
    <property type="entry name" value="Sec7 domain"/>
    <property type="match status" value="1"/>
</dbReference>
<dbReference type="Pfam" id="PF01369">
    <property type="entry name" value="Sec7"/>
    <property type="match status" value="1"/>
</dbReference>
<dbReference type="PROSITE" id="PS50003">
    <property type="entry name" value="PH_DOMAIN"/>
    <property type="match status" value="1"/>
</dbReference>
<dbReference type="Gene3D" id="2.30.29.30">
    <property type="entry name" value="Pleckstrin-homology domain (PH domain)/Phosphotyrosine-binding domain (PTB)"/>
    <property type="match status" value="1"/>
</dbReference>
<evidence type="ECO:0008006" key="6">
    <source>
        <dbReference type="Google" id="ProtNLM"/>
    </source>
</evidence>
<dbReference type="PROSITE" id="PS50190">
    <property type="entry name" value="SEC7"/>
    <property type="match status" value="1"/>
</dbReference>
<feature type="region of interest" description="Disordered" evidence="1">
    <location>
        <begin position="1125"/>
        <end position="1162"/>
    </location>
</feature>
<name>A0A9P5XJM1_9AGAR</name>
<comment type="caution">
    <text evidence="4">The sequence shown here is derived from an EMBL/GenBank/DDBJ whole genome shotgun (WGS) entry which is preliminary data.</text>
</comment>
<feature type="region of interest" description="Disordered" evidence="1">
    <location>
        <begin position="1"/>
        <end position="89"/>
    </location>
</feature>
<proteinExistence type="predicted"/>
<feature type="domain" description="PH" evidence="2">
    <location>
        <begin position="737"/>
        <end position="863"/>
    </location>
</feature>
<feature type="region of interest" description="Disordered" evidence="1">
    <location>
        <begin position="1000"/>
        <end position="1022"/>
    </location>
</feature>
<evidence type="ECO:0000259" key="2">
    <source>
        <dbReference type="PROSITE" id="PS50003"/>
    </source>
</evidence>
<feature type="domain" description="SEC7" evidence="3">
    <location>
        <begin position="412"/>
        <end position="590"/>
    </location>
</feature>